<proteinExistence type="predicted"/>
<dbReference type="InterPro" id="IPR029057">
    <property type="entry name" value="PRTase-like"/>
</dbReference>
<evidence type="ECO:0008006" key="2">
    <source>
        <dbReference type="Google" id="ProtNLM"/>
    </source>
</evidence>
<evidence type="ECO:0000313" key="1">
    <source>
        <dbReference type="EMBL" id="KKM96924.1"/>
    </source>
</evidence>
<name>A0A0F9LPE0_9ZZZZ</name>
<reference evidence="1" key="1">
    <citation type="journal article" date="2015" name="Nature">
        <title>Complex archaea that bridge the gap between prokaryotes and eukaryotes.</title>
        <authorList>
            <person name="Spang A."/>
            <person name="Saw J.H."/>
            <person name="Jorgensen S.L."/>
            <person name="Zaremba-Niedzwiedzka K."/>
            <person name="Martijn J."/>
            <person name="Lind A.E."/>
            <person name="van Eijk R."/>
            <person name="Schleper C."/>
            <person name="Guy L."/>
            <person name="Ettema T.J."/>
        </authorList>
    </citation>
    <scope>NUCLEOTIDE SEQUENCE</scope>
</reference>
<comment type="caution">
    <text evidence="1">The sequence shown here is derived from an EMBL/GenBank/DDBJ whole genome shotgun (WGS) entry which is preliminary data.</text>
</comment>
<sequence>MFKITWDQVIEGAKELAKQYQGKKIWGVRRGGIIVVAIMAHHGCELAPVAAVADVIVDDIADTGRTLAAVVLTTRQECGVLFKRSGCNYIPDYTVNIMYDKGYVLFPWENEEEAKRIEASGSFRSGDYEKSK</sequence>
<accession>A0A0F9LPE0</accession>
<dbReference type="AlphaFoldDB" id="A0A0F9LPE0"/>
<organism evidence="1">
    <name type="scientific">marine sediment metagenome</name>
    <dbReference type="NCBI Taxonomy" id="412755"/>
    <lineage>
        <taxon>unclassified sequences</taxon>
        <taxon>metagenomes</taxon>
        <taxon>ecological metagenomes</taxon>
    </lineage>
</organism>
<dbReference type="SUPFAM" id="SSF53271">
    <property type="entry name" value="PRTase-like"/>
    <property type="match status" value="1"/>
</dbReference>
<gene>
    <name evidence="1" type="ORF">LCGC14_1173340</name>
</gene>
<dbReference type="Gene3D" id="3.40.50.2020">
    <property type="match status" value="1"/>
</dbReference>
<dbReference type="EMBL" id="LAZR01005816">
    <property type="protein sequence ID" value="KKM96924.1"/>
    <property type="molecule type" value="Genomic_DNA"/>
</dbReference>
<protein>
    <recommendedName>
        <fullName evidence="2">Phosphoribosyltransferase domain-containing protein</fullName>
    </recommendedName>
</protein>